<keyword evidence="3" id="KW-1015">Disulfide bond</keyword>
<organism evidence="5 6">
    <name type="scientific">Temnothorax curvispinosus</name>
    <dbReference type="NCBI Taxonomy" id="300111"/>
    <lineage>
        <taxon>Eukaryota</taxon>
        <taxon>Metazoa</taxon>
        <taxon>Ecdysozoa</taxon>
        <taxon>Arthropoda</taxon>
        <taxon>Hexapoda</taxon>
        <taxon>Insecta</taxon>
        <taxon>Pterygota</taxon>
        <taxon>Neoptera</taxon>
        <taxon>Endopterygota</taxon>
        <taxon>Hymenoptera</taxon>
        <taxon>Apocrita</taxon>
        <taxon>Aculeata</taxon>
        <taxon>Formicoidea</taxon>
        <taxon>Formicidae</taxon>
        <taxon>Myrmicinae</taxon>
        <taxon>Temnothorax</taxon>
    </lineage>
</organism>
<dbReference type="InterPro" id="IPR018244">
    <property type="entry name" value="Allrgn_V5/Tpx1_CS"/>
</dbReference>
<dbReference type="InterPro" id="IPR001283">
    <property type="entry name" value="CRISP-related"/>
</dbReference>
<proteinExistence type="predicted"/>
<dbReference type="InterPro" id="IPR035940">
    <property type="entry name" value="CAP_sf"/>
</dbReference>
<evidence type="ECO:0000313" key="5">
    <source>
        <dbReference type="Proteomes" id="UP000504618"/>
    </source>
</evidence>
<dbReference type="InterPro" id="IPR002413">
    <property type="entry name" value="V5_allergen-like"/>
</dbReference>
<gene>
    <name evidence="6" type="primary">LOC112457601</name>
</gene>
<comment type="subcellular location">
    <subcellularLocation>
        <location evidence="1">Secreted</location>
    </subcellularLocation>
</comment>
<sequence length="132" mass="15320">MPDLTWDNELEEIAQRWVIQCNFGHDQCRDVGRFAVGQNAAIGYSSGENRFTVESFIQSWYDEVALFDRNQVSRYQFDPNTGHYTQVVWADTTTIGCGLINYNSYGWNTKYLVCNYGPSGNWIGQKIYEIKY</sequence>
<dbReference type="OrthoDB" id="414826at2759"/>
<feature type="domain" description="SCP" evidence="4">
    <location>
        <begin position="1"/>
        <end position="124"/>
    </location>
</feature>
<dbReference type="PRINTS" id="PR00837">
    <property type="entry name" value="V5TPXLIKE"/>
</dbReference>
<accession>A0A6J1Q4D6</accession>
<dbReference type="CDD" id="cd05380">
    <property type="entry name" value="CAP_euk"/>
    <property type="match status" value="1"/>
</dbReference>
<evidence type="ECO:0000313" key="6">
    <source>
        <dbReference type="RefSeq" id="XP_024876528.1"/>
    </source>
</evidence>
<dbReference type="RefSeq" id="XP_024876528.1">
    <property type="nucleotide sequence ID" value="XM_025020760.1"/>
</dbReference>
<evidence type="ECO:0000256" key="3">
    <source>
        <dbReference type="ARBA" id="ARBA00023157"/>
    </source>
</evidence>
<evidence type="ECO:0000256" key="1">
    <source>
        <dbReference type="ARBA" id="ARBA00004613"/>
    </source>
</evidence>
<reference evidence="6" key="1">
    <citation type="submission" date="2025-08" db="UniProtKB">
        <authorList>
            <consortium name="RefSeq"/>
        </authorList>
    </citation>
    <scope>IDENTIFICATION</scope>
    <source>
        <tissue evidence="6">Whole body</tissue>
    </source>
</reference>
<keyword evidence="2" id="KW-0964">Secreted</keyword>
<dbReference type="SUPFAM" id="SSF55797">
    <property type="entry name" value="PR-1-like"/>
    <property type="match status" value="1"/>
</dbReference>
<dbReference type="Proteomes" id="UP000504618">
    <property type="component" value="Unplaced"/>
</dbReference>
<name>A0A6J1Q4D6_9HYME</name>
<keyword evidence="5" id="KW-1185">Reference proteome</keyword>
<evidence type="ECO:0000259" key="4">
    <source>
        <dbReference type="SMART" id="SM00198"/>
    </source>
</evidence>
<dbReference type="AlphaFoldDB" id="A0A6J1Q4D6"/>
<dbReference type="SMART" id="SM00198">
    <property type="entry name" value="SCP"/>
    <property type="match status" value="1"/>
</dbReference>
<dbReference type="PANTHER" id="PTHR10334">
    <property type="entry name" value="CYSTEINE-RICH SECRETORY PROTEIN-RELATED"/>
    <property type="match status" value="1"/>
</dbReference>
<dbReference type="GO" id="GO:0005576">
    <property type="term" value="C:extracellular region"/>
    <property type="evidence" value="ECO:0007669"/>
    <property type="project" value="UniProtKB-SubCell"/>
</dbReference>
<dbReference type="Gene3D" id="3.40.33.10">
    <property type="entry name" value="CAP"/>
    <property type="match status" value="1"/>
</dbReference>
<dbReference type="GeneID" id="112457601"/>
<protein>
    <submittedName>
        <fullName evidence="6">Venom allergen 3-like</fullName>
    </submittedName>
</protein>
<dbReference type="InterPro" id="IPR014044">
    <property type="entry name" value="CAP_dom"/>
</dbReference>
<dbReference type="PROSITE" id="PS01010">
    <property type="entry name" value="CRISP_2"/>
    <property type="match status" value="1"/>
</dbReference>
<dbReference type="Pfam" id="PF00188">
    <property type="entry name" value="CAP"/>
    <property type="match status" value="1"/>
</dbReference>
<dbReference type="PRINTS" id="PR00838">
    <property type="entry name" value="V5ALLERGEN"/>
</dbReference>
<evidence type="ECO:0000256" key="2">
    <source>
        <dbReference type="ARBA" id="ARBA00022525"/>
    </source>
</evidence>
<dbReference type="PROSITE" id="PS01009">
    <property type="entry name" value="CRISP_1"/>
    <property type="match status" value="1"/>
</dbReference>